<proteinExistence type="inferred from homology"/>
<dbReference type="Gene3D" id="3.40.50.620">
    <property type="entry name" value="HUPs"/>
    <property type="match status" value="1"/>
</dbReference>
<comment type="cofactor">
    <cofactor evidence="1">
        <name>(6R)-5,10-methylene-5,6,7,8-tetrahydrofolate</name>
        <dbReference type="ChEBI" id="CHEBI:15636"/>
    </cofactor>
</comment>
<comment type="caution">
    <text evidence="12">The sequence shown here is derived from an EMBL/GenBank/DDBJ whole genome shotgun (WGS) entry which is preliminary data.</text>
</comment>
<dbReference type="InterPro" id="IPR036134">
    <property type="entry name" value="Crypto/Photolyase_FAD-like_sf"/>
</dbReference>
<evidence type="ECO:0000256" key="3">
    <source>
        <dbReference type="ARBA" id="ARBA00014046"/>
    </source>
</evidence>
<dbReference type="PROSITE" id="PS51645">
    <property type="entry name" value="PHR_CRY_ALPHA_BETA"/>
    <property type="match status" value="1"/>
</dbReference>
<comment type="catalytic activity">
    <reaction evidence="7">
        <text>cyclobutadipyrimidine (in DNA) = 2 pyrimidine residues (in DNA).</text>
        <dbReference type="EC" id="4.1.99.3"/>
    </reaction>
</comment>
<dbReference type="AlphaFoldDB" id="A0A8J2YIJ5"/>
<dbReference type="InterPro" id="IPR018394">
    <property type="entry name" value="DNA_photolyase_1_CS_C"/>
</dbReference>
<comment type="cofactor">
    <cofactor evidence="8">
        <name>FAD</name>
        <dbReference type="ChEBI" id="CHEBI:57692"/>
    </cofactor>
    <text evidence="8">Binds 1 FAD per subunit.</text>
</comment>
<evidence type="ECO:0000313" key="12">
    <source>
        <dbReference type="EMBL" id="GGE45224.1"/>
    </source>
</evidence>
<feature type="binding site" evidence="8">
    <location>
        <begin position="372"/>
        <end position="374"/>
    </location>
    <ligand>
        <name>FAD</name>
        <dbReference type="ChEBI" id="CHEBI:57692"/>
    </ligand>
</feature>
<feature type="site" description="Electron transfer via tryptophanyl radical" evidence="9">
    <location>
        <position position="359"/>
    </location>
</feature>
<dbReference type="GO" id="GO:0071949">
    <property type="term" value="F:FAD binding"/>
    <property type="evidence" value="ECO:0007669"/>
    <property type="project" value="TreeGrafter"/>
</dbReference>
<keyword evidence="13" id="KW-1185">Reference proteome</keyword>
<reference evidence="12" key="1">
    <citation type="journal article" date="2014" name="Int. J. Syst. Evol. Microbiol.">
        <title>Complete genome sequence of Corynebacterium casei LMG S-19264T (=DSM 44701T), isolated from a smear-ripened cheese.</title>
        <authorList>
            <consortium name="US DOE Joint Genome Institute (JGI-PGF)"/>
            <person name="Walter F."/>
            <person name="Albersmeier A."/>
            <person name="Kalinowski J."/>
            <person name="Ruckert C."/>
        </authorList>
    </citation>
    <scope>NUCLEOTIDE SEQUENCE</scope>
    <source>
        <strain evidence="12">CCM 7684</strain>
    </source>
</reference>
<dbReference type="SUPFAM" id="SSF52425">
    <property type="entry name" value="Cryptochrome/photolyase, N-terminal domain"/>
    <property type="match status" value="1"/>
</dbReference>
<evidence type="ECO:0000256" key="1">
    <source>
        <dbReference type="ARBA" id="ARBA00001932"/>
    </source>
</evidence>
<dbReference type="InterPro" id="IPR005101">
    <property type="entry name" value="Cryptochr/Photolyase_FAD-bd"/>
</dbReference>
<dbReference type="FunFam" id="1.10.579.10:FF:000003">
    <property type="entry name" value="Deoxyribodipyrimidine photo-lyase"/>
    <property type="match status" value="1"/>
</dbReference>
<feature type="binding site" evidence="8">
    <location>
        <position position="272"/>
    </location>
    <ligand>
        <name>FAD</name>
        <dbReference type="ChEBI" id="CHEBI:57692"/>
    </ligand>
</feature>
<dbReference type="GO" id="GO:0009416">
    <property type="term" value="P:response to light stimulus"/>
    <property type="evidence" value="ECO:0007669"/>
    <property type="project" value="TreeGrafter"/>
</dbReference>
<evidence type="ECO:0000259" key="11">
    <source>
        <dbReference type="PROSITE" id="PS51645"/>
    </source>
</evidence>
<feature type="binding site" evidence="8">
    <location>
        <begin position="240"/>
        <end position="244"/>
    </location>
    <ligand>
        <name>FAD</name>
        <dbReference type="ChEBI" id="CHEBI:57692"/>
    </ligand>
</feature>
<dbReference type="GO" id="GO:0003904">
    <property type="term" value="F:deoxyribodipyrimidine photo-lyase activity"/>
    <property type="evidence" value="ECO:0007669"/>
    <property type="project" value="UniProtKB-EC"/>
</dbReference>
<dbReference type="PROSITE" id="PS00394">
    <property type="entry name" value="DNA_PHOTOLYASES_1_1"/>
    <property type="match status" value="1"/>
</dbReference>
<feature type="site" description="Electron transfer via tryptophanyl radical" evidence="9">
    <location>
        <position position="382"/>
    </location>
</feature>
<evidence type="ECO:0000256" key="5">
    <source>
        <dbReference type="ARBA" id="ARBA00022827"/>
    </source>
</evidence>
<name>A0A8J2YIJ5_9RHOB</name>
<keyword evidence="5 8" id="KW-0274">FAD</keyword>
<protein>
    <recommendedName>
        <fullName evidence="3">Deoxyribodipyrimidine photo-lyase</fullName>
        <ecNumber evidence="2">4.1.99.3</ecNumber>
    </recommendedName>
</protein>
<dbReference type="EMBL" id="BMCP01000002">
    <property type="protein sequence ID" value="GGE45224.1"/>
    <property type="molecule type" value="Genomic_DNA"/>
</dbReference>
<dbReference type="Pfam" id="PF00875">
    <property type="entry name" value="DNA_photolyase"/>
    <property type="match status" value="1"/>
</dbReference>
<feature type="binding site" evidence="8">
    <location>
        <position position="228"/>
    </location>
    <ligand>
        <name>FAD</name>
        <dbReference type="ChEBI" id="CHEBI:57692"/>
    </ligand>
</feature>
<dbReference type="SUPFAM" id="SSF48173">
    <property type="entry name" value="Cryptochrome/photolyase FAD-binding domain"/>
    <property type="match status" value="1"/>
</dbReference>
<dbReference type="RefSeq" id="WP_188409866.1">
    <property type="nucleotide sequence ID" value="NZ_BMCP01000002.1"/>
</dbReference>
<dbReference type="PANTHER" id="PTHR11455">
    <property type="entry name" value="CRYPTOCHROME"/>
    <property type="match status" value="1"/>
</dbReference>
<dbReference type="PRINTS" id="PR00147">
    <property type="entry name" value="DNAPHOTLYASE"/>
</dbReference>
<reference evidence="12" key="2">
    <citation type="submission" date="2020-09" db="EMBL/GenBank/DDBJ databases">
        <authorList>
            <person name="Sun Q."/>
            <person name="Sedlacek I."/>
        </authorList>
    </citation>
    <scope>NUCLEOTIDE SEQUENCE</scope>
    <source>
        <strain evidence="12">CCM 7684</strain>
    </source>
</reference>
<evidence type="ECO:0000256" key="4">
    <source>
        <dbReference type="ARBA" id="ARBA00022630"/>
    </source>
</evidence>
<gene>
    <name evidence="12" type="primary">phrA</name>
    <name evidence="12" type="ORF">GCM10007276_23010</name>
</gene>
<evidence type="ECO:0000256" key="6">
    <source>
        <dbReference type="ARBA" id="ARBA00022991"/>
    </source>
</evidence>
<evidence type="ECO:0000256" key="7">
    <source>
        <dbReference type="ARBA" id="ARBA00033999"/>
    </source>
</evidence>
<evidence type="ECO:0000256" key="9">
    <source>
        <dbReference type="PIRSR" id="PIRSR602081-2"/>
    </source>
</evidence>
<dbReference type="InterPro" id="IPR002081">
    <property type="entry name" value="Cryptochrome/DNA_photolyase_1"/>
</dbReference>
<dbReference type="PANTHER" id="PTHR11455:SF9">
    <property type="entry name" value="CRYPTOCHROME CIRCADIAN CLOCK 5 ISOFORM X1"/>
    <property type="match status" value="1"/>
</dbReference>
<dbReference type="Proteomes" id="UP000602745">
    <property type="component" value="Unassembled WGS sequence"/>
</dbReference>
<comment type="similarity">
    <text evidence="10">Belongs to the DNA photolyase family.</text>
</comment>
<dbReference type="EC" id="4.1.99.3" evidence="2"/>
<dbReference type="GO" id="GO:0000719">
    <property type="term" value="P:photoreactive repair"/>
    <property type="evidence" value="ECO:0007669"/>
    <property type="project" value="UniProtKB-ARBA"/>
</dbReference>
<dbReference type="Gene3D" id="1.10.579.10">
    <property type="entry name" value="DNA Cyclobutane Dipyrimidine Photolyase, subunit A, domain 3"/>
    <property type="match status" value="1"/>
</dbReference>
<organism evidence="12 13">
    <name type="scientific">Agaricicola taiwanensis</name>
    <dbReference type="NCBI Taxonomy" id="591372"/>
    <lineage>
        <taxon>Bacteria</taxon>
        <taxon>Pseudomonadati</taxon>
        <taxon>Pseudomonadota</taxon>
        <taxon>Alphaproteobacteria</taxon>
        <taxon>Rhodobacterales</taxon>
        <taxon>Paracoccaceae</taxon>
        <taxon>Agaricicola</taxon>
    </lineage>
</organism>
<dbReference type="Pfam" id="PF03441">
    <property type="entry name" value="FAD_binding_7"/>
    <property type="match status" value="1"/>
</dbReference>
<sequence>MPSSSAPVIVWFRDDLRVGDNPALVHATEAGRPIIALYVLDLISEFPRPLGTATRWWLHGSLESLRTSLLRVGIPLVLRCGPTIDVVRDLAEETGAEAVAWNRRYDPAAVALDNEVANAMHDLGVKVVTCAANLLFEPSDVTTKAGGSFRVFTPFWRAALQRGAPRVPLPLPSDRSNPLKVSGDELSEWTLRPAQSEWAHKLSRVWQPGEQGALERLSEFVDRRLNGYARARDRPDREGTSRLSPHLRFGEISPFQIWHAVRNRQGEDADRFRMELGWREFNHHIAFHHQDLHERNVQPRFDAFPWRENESSLQEWQEGRTGYPIVDAGMRQLRETGWMHNRVRMIAASFLVKHLLVDWREGERWFWNRLVDADPANNPANWQWAAGSGADAAPFFRIFNPIRQGELFDPEGSYVRRFVPELAGLPAPQIHSPWTVGEQRLKDAGVTLGKTYPHPVVDHKAAREMALDALKDLRNSSE</sequence>
<dbReference type="PROSITE" id="PS00691">
    <property type="entry name" value="DNA_PHOTOLYASES_1_2"/>
    <property type="match status" value="1"/>
</dbReference>
<dbReference type="GO" id="GO:0003677">
    <property type="term" value="F:DNA binding"/>
    <property type="evidence" value="ECO:0007669"/>
    <property type="project" value="TreeGrafter"/>
</dbReference>
<accession>A0A8J2YIJ5</accession>
<dbReference type="InterPro" id="IPR036155">
    <property type="entry name" value="Crypto/Photolyase_N_sf"/>
</dbReference>
<feature type="site" description="Electron transfer via tryptophanyl radical" evidence="9">
    <location>
        <position position="306"/>
    </location>
</feature>
<dbReference type="InterPro" id="IPR006050">
    <property type="entry name" value="DNA_photolyase_N"/>
</dbReference>
<evidence type="ECO:0000256" key="8">
    <source>
        <dbReference type="PIRSR" id="PIRSR602081-1"/>
    </source>
</evidence>
<evidence type="ECO:0000256" key="2">
    <source>
        <dbReference type="ARBA" id="ARBA00013149"/>
    </source>
</evidence>
<evidence type="ECO:0000313" key="13">
    <source>
        <dbReference type="Proteomes" id="UP000602745"/>
    </source>
</evidence>
<keyword evidence="6 10" id="KW-0157">Chromophore</keyword>
<dbReference type="InterPro" id="IPR014729">
    <property type="entry name" value="Rossmann-like_a/b/a_fold"/>
</dbReference>
<evidence type="ECO:0000256" key="10">
    <source>
        <dbReference type="RuleBase" id="RU004182"/>
    </source>
</evidence>
<dbReference type="Gene3D" id="1.25.40.80">
    <property type="match status" value="1"/>
</dbReference>
<feature type="domain" description="Photolyase/cryptochrome alpha/beta" evidence="11">
    <location>
        <begin position="6"/>
        <end position="135"/>
    </location>
</feature>
<keyword evidence="4 8" id="KW-0285">Flavoprotein</keyword>